<protein>
    <submittedName>
        <fullName evidence="1">Uncharacterized protein</fullName>
    </submittedName>
</protein>
<accession>A0A0F8YFA7</accession>
<dbReference type="AlphaFoldDB" id="A0A0F8YFA7"/>
<gene>
    <name evidence="1" type="ORF">LCGC14_2904780</name>
</gene>
<dbReference type="EMBL" id="LAZR01057298">
    <property type="protein sequence ID" value="KKK72350.1"/>
    <property type="molecule type" value="Genomic_DNA"/>
</dbReference>
<organism evidence="1">
    <name type="scientific">marine sediment metagenome</name>
    <dbReference type="NCBI Taxonomy" id="412755"/>
    <lineage>
        <taxon>unclassified sequences</taxon>
        <taxon>metagenomes</taxon>
        <taxon>ecological metagenomes</taxon>
    </lineage>
</organism>
<reference evidence="1" key="1">
    <citation type="journal article" date="2015" name="Nature">
        <title>Complex archaea that bridge the gap between prokaryotes and eukaryotes.</title>
        <authorList>
            <person name="Spang A."/>
            <person name="Saw J.H."/>
            <person name="Jorgensen S.L."/>
            <person name="Zaremba-Niedzwiedzka K."/>
            <person name="Martijn J."/>
            <person name="Lind A.E."/>
            <person name="van Eijk R."/>
            <person name="Schleper C."/>
            <person name="Guy L."/>
            <person name="Ettema T.J."/>
        </authorList>
    </citation>
    <scope>NUCLEOTIDE SEQUENCE</scope>
</reference>
<comment type="caution">
    <text evidence="1">The sequence shown here is derived from an EMBL/GenBank/DDBJ whole genome shotgun (WGS) entry which is preliminary data.</text>
</comment>
<sequence>QEVVELGMYSRVETALRRARA</sequence>
<name>A0A0F8YFA7_9ZZZZ</name>
<feature type="non-terminal residue" evidence="1">
    <location>
        <position position="1"/>
    </location>
</feature>
<proteinExistence type="predicted"/>
<evidence type="ECO:0000313" key="1">
    <source>
        <dbReference type="EMBL" id="KKK72350.1"/>
    </source>
</evidence>